<dbReference type="RefSeq" id="XP_015406381.1">
    <property type="nucleotide sequence ID" value="XM_015551100.1"/>
</dbReference>
<proteinExistence type="predicted"/>
<evidence type="ECO:0008006" key="3">
    <source>
        <dbReference type="Google" id="ProtNLM"/>
    </source>
</evidence>
<dbReference type="OrthoDB" id="10053431at2759"/>
<dbReference type="Proteomes" id="UP000037505">
    <property type="component" value="Unassembled WGS sequence"/>
</dbReference>
<accession>A0A0L1J238</accession>
<dbReference type="EMBL" id="JNOM01000156">
    <property type="protein sequence ID" value="KNG85458.1"/>
    <property type="molecule type" value="Genomic_DNA"/>
</dbReference>
<evidence type="ECO:0000313" key="2">
    <source>
        <dbReference type="Proteomes" id="UP000037505"/>
    </source>
</evidence>
<dbReference type="GeneID" id="26807647"/>
<protein>
    <recommendedName>
        <fullName evidence="3">N-acetylglucosamine-induced protein 1</fullName>
    </recommendedName>
</protein>
<keyword evidence="2" id="KW-1185">Reference proteome</keyword>
<organism evidence="1 2">
    <name type="scientific">Aspergillus nomiae NRRL (strain ATCC 15546 / NRRL 13137 / CBS 260.88 / M93)</name>
    <dbReference type="NCBI Taxonomy" id="1509407"/>
    <lineage>
        <taxon>Eukaryota</taxon>
        <taxon>Fungi</taxon>
        <taxon>Dikarya</taxon>
        <taxon>Ascomycota</taxon>
        <taxon>Pezizomycotina</taxon>
        <taxon>Eurotiomycetes</taxon>
        <taxon>Eurotiomycetidae</taxon>
        <taxon>Eurotiales</taxon>
        <taxon>Aspergillaceae</taxon>
        <taxon>Aspergillus</taxon>
        <taxon>Aspergillus subgen. Circumdati</taxon>
    </lineage>
</organism>
<dbReference type="PANTHER" id="PTHR35020:SF4">
    <property type="entry name" value="N-ACETYLGLUCOSAMINE-INDUCED PROTEIN 1"/>
    <property type="match status" value="1"/>
</dbReference>
<comment type="caution">
    <text evidence="1">The sequence shown here is derived from an EMBL/GenBank/DDBJ whole genome shotgun (WGS) entry which is preliminary data.</text>
</comment>
<feature type="non-terminal residue" evidence="1">
    <location>
        <position position="1"/>
    </location>
</feature>
<dbReference type="AlphaFoldDB" id="A0A0L1J238"/>
<name>A0A0L1J238_ASPN3</name>
<gene>
    <name evidence="1" type="ORF">ANOM_005843</name>
</gene>
<reference evidence="1 2" key="1">
    <citation type="submission" date="2014-06" db="EMBL/GenBank/DDBJ databases">
        <title>The Genome of the Aflatoxigenic Filamentous Fungus Aspergillus nomius.</title>
        <authorList>
            <person name="Moore M.G."/>
            <person name="Shannon B.M."/>
            <person name="Brian M.M."/>
        </authorList>
    </citation>
    <scope>NUCLEOTIDE SEQUENCE [LARGE SCALE GENOMIC DNA]</scope>
    <source>
        <strain evidence="1 2">NRRL 13137</strain>
    </source>
</reference>
<evidence type="ECO:0000313" key="1">
    <source>
        <dbReference type="EMBL" id="KNG85458.1"/>
    </source>
</evidence>
<dbReference type="GO" id="GO:0005737">
    <property type="term" value="C:cytoplasm"/>
    <property type="evidence" value="ECO:0007669"/>
    <property type="project" value="TreeGrafter"/>
</dbReference>
<sequence length="271" mass="31630">LATGSCMYVMATTLRPSASAATFAFLDRKSEAPDVRVPTTLSHQTTNLSGESLPYWLVNVPPDRWPAECPSFLRGICEKNIQILSTPDEQYGRQGWELVKEIIRTNQIDRFQRLPSDLRKYLEYKEWIVAEYGSVMRFVVRERLRWGEGSPDDLKPRGRPFEFDEDIRILYNDWPYGIEKDIIHLVVWTKFELEDDPVTDDLTPQARQKIDNYVKKTFCSRVPSEKVIWFKNWKSLKSVHAVEHFHVMLYKPDPEFLKEITGGDVPMVART</sequence>
<dbReference type="Pfam" id="PF12239">
    <property type="entry name" value="DUF3605"/>
    <property type="match status" value="1"/>
</dbReference>
<dbReference type="STRING" id="1509407.A0A0L1J238"/>
<dbReference type="InterPro" id="IPR022036">
    <property type="entry name" value="DUF3605"/>
</dbReference>
<dbReference type="GO" id="GO:0006044">
    <property type="term" value="P:N-acetylglucosamine metabolic process"/>
    <property type="evidence" value="ECO:0007669"/>
    <property type="project" value="TreeGrafter"/>
</dbReference>
<dbReference type="PANTHER" id="PTHR35020">
    <property type="entry name" value="N-ACETYLGLUCOSAMINE-INDUCED PROTEIN 1"/>
    <property type="match status" value="1"/>
</dbReference>